<name>A0A1V1P468_9BACT</name>
<dbReference type="GO" id="GO:0046872">
    <property type="term" value="F:metal ion binding"/>
    <property type="evidence" value="ECO:0007669"/>
    <property type="project" value="UniProtKB-KW"/>
</dbReference>
<dbReference type="InterPro" id="IPR043129">
    <property type="entry name" value="ATPase_NBD"/>
</dbReference>
<dbReference type="SUPFAM" id="SSF53067">
    <property type="entry name" value="Actin-like ATPase domain"/>
    <property type="match status" value="1"/>
</dbReference>
<dbReference type="PANTHER" id="PTHR32329">
    <property type="entry name" value="BIFUNCTIONAL PROTEIN [INCLUDES 2-HYDROXYACYL-COA DEHYDRATASE (N-TER) AND ITS ACTIVATOR DOMAIN (C_TERM)-RELATED"/>
    <property type="match status" value="1"/>
</dbReference>
<keyword evidence="2" id="KW-0479">Metal-binding</keyword>
<sequence length="263" mass="27911">MRVSGCDVGSLTAKVVIINNNEIEAKVVLRCVSSPEKSAESVMSQAVSQAGITLSDIDYIVGTGYGKERISFANHTESEINCHAQGVYSLLPEARTVIDIGGQDAKVVKIGDQGQINQYVYNDKCASGTGRFLEVMAEALELPIDMMSLYHEQAKEKLHISNQCVIFAESEVVSLINEGKETPDIICGLNTALAKRVSSLARSIGIVPDVVFTGGVAKNSGVAKALEQSIGLPLTAYPLDPQISGAYGAAVLALKHLSVSKID</sequence>
<feature type="domain" description="ATPase BadF/BadG/BcrA/BcrD type" evidence="5">
    <location>
        <begin position="5"/>
        <end position="253"/>
    </location>
</feature>
<dbReference type="InterPro" id="IPR002731">
    <property type="entry name" value="ATPase_BadF"/>
</dbReference>
<dbReference type="NCBIfam" id="TIGR00241">
    <property type="entry name" value="CoA_E_activ"/>
    <property type="match status" value="1"/>
</dbReference>
<keyword evidence="4" id="KW-0411">Iron-sulfur</keyword>
<evidence type="ECO:0000313" key="6">
    <source>
        <dbReference type="EMBL" id="ETR69610.1"/>
    </source>
</evidence>
<dbReference type="AlphaFoldDB" id="A0A1V1P468"/>
<comment type="cofactor">
    <cofactor evidence="1">
        <name>[4Fe-4S] cluster</name>
        <dbReference type="ChEBI" id="CHEBI:49883"/>
    </cofactor>
</comment>
<dbReference type="InterPro" id="IPR051805">
    <property type="entry name" value="Dehydratase_Activator_Redct"/>
</dbReference>
<evidence type="ECO:0000256" key="4">
    <source>
        <dbReference type="ARBA" id="ARBA00023014"/>
    </source>
</evidence>
<dbReference type="EMBL" id="ATBP01000603">
    <property type="protein sequence ID" value="ETR69610.1"/>
    <property type="molecule type" value="Genomic_DNA"/>
</dbReference>
<dbReference type="CDD" id="cd24036">
    <property type="entry name" value="ASKHA_NBD_BcrAD_BadFG_HgdC_HadI"/>
    <property type="match status" value="1"/>
</dbReference>
<evidence type="ECO:0000313" key="7">
    <source>
        <dbReference type="Proteomes" id="UP000189670"/>
    </source>
</evidence>
<dbReference type="Gene3D" id="3.30.420.40">
    <property type="match status" value="2"/>
</dbReference>
<evidence type="ECO:0000256" key="1">
    <source>
        <dbReference type="ARBA" id="ARBA00001966"/>
    </source>
</evidence>
<proteinExistence type="predicted"/>
<accession>A0A1V1P468</accession>
<evidence type="ECO:0000256" key="2">
    <source>
        <dbReference type="ARBA" id="ARBA00022723"/>
    </source>
</evidence>
<evidence type="ECO:0000259" key="5">
    <source>
        <dbReference type="Pfam" id="PF01869"/>
    </source>
</evidence>
<keyword evidence="3" id="KW-0408">Iron</keyword>
<dbReference type="Proteomes" id="UP000189670">
    <property type="component" value="Unassembled WGS sequence"/>
</dbReference>
<evidence type="ECO:0000256" key="3">
    <source>
        <dbReference type="ARBA" id="ARBA00023004"/>
    </source>
</evidence>
<reference evidence="7" key="1">
    <citation type="submission" date="2012-11" db="EMBL/GenBank/DDBJ databases">
        <authorList>
            <person name="Lucero-Rivera Y.E."/>
            <person name="Tovar-Ramirez D."/>
        </authorList>
    </citation>
    <scope>NUCLEOTIDE SEQUENCE [LARGE SCALE GENOMIC DNA]</scope>
    <source>
        <strain evidence="7">Araruama</strain>
    </source>
</reference>
<protein>
    <submittedName>
        <fullName evidence="6">CoA-substrate-specific enzyme activase</fullName>
    </submittedName>
</protein>
<gene>
    <name evidence="6" type="ORF">OMM_03829</name>
</gene>
<dbReference type="Pfam" id="PF01869">
    <property type="entry name" value="BcrAD_BadFG"/>
    <property type="match status" value="1"/>
</dbReference>
<comment type="caution">
    <text evidence="6">The sequence shown here is derived from an EMBL/GenBank/DDBJ whole genome shotgun (WGS) entry which is preliminary data.</text>
</comment>
<dbReference type="GO" id="GO:0051536">
    <property type="term" value="F:iron-sulfur cluster binding"/>
    <property type="evidence" value="ECO:0007669"/>
    <property type="project" value="UniProtKB-KW"/>
</dbReference>
<organism evidence="6 7">
    <name type="scientific">Candidatus Magnetoglobus multicellularis str. Araruama</name>
    <dbReference type="NCBI Taxonomy" id="890399"/>
    <lineage>
        <taxon>Bacteria</taxon>
        <taxon>Pseudomonadati</taxon>
        <taxon>Thermodesulfobacteriota</taxon>
        <taxon>Desulfobacteria</taxon>
        <taxon>Desulfobacterales</taxon>
        <taxon>Desulfobacteraceae</taxon>
        <taxon>Candidatus Magnetoglobus</taxon>
    </lineage>
</organism>
<dbReference type="PANTHER" id="PTHR32329:SF2">
    <property type="entry name" value="BIFUNCTIONAL PROTEIN [INCLUDES 2-HYDROXYACYL-COA DEHYDRATASE (N-TER) AND ITS ACTIVATOR DOMAIN (C_TERM)"/>
    <property type="match status" value="1"/>
</dbReference>
<dbReference type="InterPro" id="IPR008275">
    <property type="entry name" value="CoA_E_activase_dom"/>
</dbReference>